<protein>
    <submittedName>
        <fullName evidence="2">Uncharacterized protein</fullName>
    </submittedName>
</protein>
<evidence type="ECO:0000313" key="2">
    <source>
        <dbReference type="EMBL" id="ANN15922.1"/>
    </source>
</evidence>
<evidence type="ECO:0000256" key="1">
    <source>
        <dbReference type="SAM" id="MobiDB-lite"/>
    </source>
</evidence>
<dbReference type="Proteomes" id="UP000093695">
    <property type="component" value="Chromosome"/>
</dbReference>
<gene>
    <name evidence="2" type="ORF">SD37_09885</name>
</gene>
<evidence type="ECO:0000313" key="3">
    <source>
        <dbReference type="Proteomes" id="UP000093695"/>
    </source>
</evidence>
<accession>A0A193BUN0</accession>
<proteinExistence type="predicted"/>
<dbReference type="RefSeq" id="WP_044851410.1">
    <property type="nucleotide sequence ID" value="NZ_CP016174.1"/>
</dbReference>
<keyword evidence="3" id="KW-1185">Reference proteome</keyword>
<dbReference type="STRING" id="31958.SD37_09885"/>
<sequence>MATKIDANAVRGVADNILKIMAEHRATFEALKRHWPNAGKFPLAVWLERVADDRRNAVGAHAEHLELAFFGMGAKLKTLADKFQNTDGENATAIKNLLSGLEKEVSGMISTSDQKTEEKQRNYSGKGTPSDGDGYNDNLSQEVR</sequence>
<reference evidence="2 3" key="1">
    <citation type="journal article" date="2015" name="Genome Announc.">
        <title>Draft Genome Sequence of Norvancomycin-Producing Strain Amycolatopsis orientalis CPCC200066.</title>
        <authorList>
            <person name="Lei X."/>
            <person name="Yuan F."/>
            <person name="Shi Y."/>
            <person name="Li X."/>
            <person name="Wang L."/>
            <person name="Hong B."/>
        </authorList>
    </citation>
    <scope>NUCLEOTIDE SEQUENCE [LARGE SCALE GENOMIC DNA]</scope>
    <source>
        <strain evidence="2 3">B-37</strain>
    </source>
</reference>
<organism evidence="2 3">
    <name type="scientific">Amycolatopsis orientalis</name>
    <name type="common">Nocardia orientalis</name>
    <dbReference type="NCBI Taxonomy" id="31958"/>
    <lineage>
        <taxon>Bacteria</taxon>
        <taxon>Bacillati</taxon>
        <taxon>Actinomycetota</taxon>
        <taxon>Actinomycetes</taxon>
        <taxon>Pseudonocardiales</taxon>
        <taxon>Pseudonocardiaceae</taxon>
        <taxon>Amycolatopsis</taxon>
    </lineage>
</organism>
<dbReference type="AlphaFoldDB" id="A0A193BUN0"/>
<dbReference type="EMBL" id="CP016174">
    <property type="protein sequence ID" value="ANN15922.1"/>
    <property type="molecule type" value="Genomic_DNA"/>
</dbReference>
<dbReference type="KEGG" id="aori:SD37_09885"/>
<name>A0A193BUN0_AMYOR</name>
<feature type="region of interest" description="Disordered" evidence="1">
    <location>
        <begin position="105"/>
        <end position="144"/>
    </location>
</feature>